<feature type="signal peptide" evidence="1">
    <location>
        <begin position="1"/>
        <end position="18"/>
    </location>
</feature>
<accession>A0A4S1W8S4</accession>
<dbReference type="RefSeq" id="WP_135986900.1">
    <property type="nucleotide sequence ID" value="NZ_JAASQM010000001.1"/>
</dbReference>
<keyword evidence="1" id="KW-0732">Signal</keyword>
<protein>
    <submittedName>
        <fullName evidence="2">Uncharacterized protein</fullName>
    </submittedName>
</protein>
<comment type="caution">
    <text evidence="2">The sequence shown here is derived from an EMBL/GenBank/DDBJ whole genome shotgun (WGS) entry which is preliminary data.</text>
</comment>
<sequence>MLVAALLLQASVAAPAFAPPLDAPLRIVSERTESAQGERQYRLERLVRFSREGAGFRAEAVLVRQSSAAPEALGSLVERGLAALAGRIVVLHLDASGTVVSVDDMTALWDQLCQGIAAAAASRSPLAPGEADGLAARLVGPLRALPAERQRALLATLVTAAIMTDAWDPAGAAAPVRLPGVSPFGTPVTLAGTRSTEAAAAGLLRVRTRASAEVALPAQGAAPARSGTVALDRHRVFDPRTGMLADAIDTVRNTSGAGAAARETVIVTHVRIEPGDVAAWPR</sequence>
<evidence type="ECO:0000313" key="3">
    <source>
        <dbReference type="Proteomes" id="UP000309848"/>
    </source>
</evidence>
<keyword evidence="3" id="KW-1185">Reference proteome</keyword>
<evidence type="ECO:0000313" key="2">
    <source>
        <dbReference type="EMBL" id="TGX39291.1"/>
    </source>
</evidence>
<feature type="chain" id="PRO_5021026027" evidence="1">
    <location>
        <begin position="19"/>
        <end position="282"/>
    </location>
</feature>
<proteinExistence type="predicted"/>
<organism evidence="2 3">
    <name type="scientific">Sphingomonas naasensis</name>
    <dbReference type="NCBI Taxonomy" id="1344951"/>
    <lineage>
        <taxon>Bacteria</taxon>
        <taxon>Pseudomonadati</taxon>
        <taxon>Pseudomonadota</taxon>
        <taxon>Alphaproteobacteria</taxon>
        <taxon>Sphingomonadales</taxon>
        <taxon>Sphingomonadaceae</taxon>
        <taxon>Sphingomonas</taxon>
    </lineage>
</organism>
<dbReference type="EMBL" id="SRXU01000008">
    <property type="protein sequence ID" value="TGX39291.1"/>
    <property type="molecule type" value="Genomic_DNA"/>
</dbReference>
<dbReference type="AlphaFoldDB" id="A0A4S1W8S4"/>
<gene>
    <name evidence="2" type="ORF">E5A74_17405</name>
</gene>
<evidence type="ECO:0000256" key="1">
    <source>
        <dbReference type="SAM" id="SignalP"/>
    </source>
</evidence>
<name>A0A4S1W8S4_9SPHN</name>
<dbReference type="OrthoDB" id="7547173at2"/>
<reference evidence="2 3" key="1">
    <citation type="submission" date="2019-04" db="EMBL/GenBank/DDBJ databases">
        <title>Sphingomonas psychrotolerans sp. nov., isolated from soil in the Tianshan Mountains, Xinjiang, China.</title>
        <authorList>
            <person name="Luo Y."/>
            <person name="Sheng H."/>
        </authorList>
    </citation>
    <scope>NUCLEOTIDE SEQUENCE [LARGE SCALE GENOMIC DNA]</scope>
    <source>
        <strain evidence="2 3">KIS18-15</strain>
    </source>
</reference>
<dbReference type="Proteomes" id="UP000309848">
    <property type="component" value="Unassembled WGS sequence"/>
</dbReference>